<evidence type="ECO:0000256" key="2">
    <source>
        <dbReference type="ARBA" id="ARBA00022670"/>
    </source>
</evidence>
<comment type="similarity">
    <text evidence="1">Belongs to the peptidase M16 family.</text>
</comment>
<proteinExistence type="inferred from homology"/>
<keyword evidence="9" id="KW-1185">Reference proteome</keyword>
<dbReference type="EMBL" id="CP109495">
    <property type="protein sequence ID" value="WUX55146.1"/>
    <property type="molecule type" value="Genomic_DNA"/>
</dbReference>
<evidence type="ECO:0000256" key="3">
    <source>
        <dbReference type="ARBA" id="ARBA00022801"/>
    </source>
</evidence>
<evidence type="ECO:0000259" key="6">
    <source>
        <dbReference type="Pfam" id="PF00675"/>
    </source>
</evidence>
<dbReference type="Pfam" id="PF00675">
    <property type="entry name" value="Peptidase_M16"/>
    <property type="match status" value="1"/>
</dbReference>
<dbReference type="Proteomes" id="UP001432209">
    <property type="component" value="Chromosome"/>
</dbReference>
<gene>
    <name evidence="8" type="ORF">OG442_28465</name>
</gene>
<feature type="domain" description="Peptidase M16 N-terminal" evidence="6">
    <location>
        <begin position="16"/>
        <end position="137"/>
    </location>
</feature>
<dbReference type="InterPro" id="IPR011765">
    <property type="entry name" value="Pept_M16_N"/>
</dbReference>
<organism evidence="8 9">
    <name type="scientific">Streptomyces niveus</name>
    <name type="common">Streptomyces spheroides</name>
    <dbReference type="NCBI Taxonomy" id="193462"/>
    <lineage>
        <taxon>Bacteria</taxon>
        <taxon>Bacillati</taxon>
        <taxon>Actinomycetota</taxon>
        <taxon>Actinomycetes</taxon>
        <taxon>Kitasatosporales</taxon>
        <taxon>Streptomycetaceae</taxon>
        <taxon>Streptomyces</taxon>
    </lineage>
</organism>
<dbReference type="InterPro" id="IPR011249">
    <property type="entry name" value="Metalloenz_LuxS/M16"/>
</dbReference>
<protein>
    <submittedName>
        <fullName evidence="8">Insulinase family protein</fullName>
    </submittedName>
</protein>
<feature type="domain" description="Peptidase M16 C-terminal" evidence="7">
    <location>
        <begin position="178"/>
        <end position="303"/>
    </location>
</feature>
<dbReference type="PANTHER" id="PTHR43690">
    <property type="entry name" value="NARDILYSIN"/>
    <property type="match status" value="1"/>
</dbReference>
<reference evidence="8" key="1">
    <citation type="submission" date="2022-10" db="EMBL/GenBank/DDBJ databases">
        <title>The complete genomes of actinobacterial strains from the NBC collection.</title>
        <authorList>
            <person name="Joergensen T.S."/>
            <person name="Alvarez Arevalo M."/>
            <person name="Sterndorff E.B."/>
            <person name="Faurdal D."/>
            <person name="Vuksanovic O."/>
            <person name="Mourched A.-S."/>
            <person name="Charusanti P."/>
            <person name="Shaw S."/>
            <person name="Blin K."/>
            <person name="Weber T."/>
        </authorList>
    </citation>
    <scope>NUCLEOTIDE SEQUENCE</scope>
    <source>
        <strain evidence="8">NBC_01432</strain>
    </source>
</reference>
<dbReference type="InterPro" id="IPR050626">
    <property type="entry name" value="Peptidase_M16"/>
</dbReference>
<keyword evidence="5" id="KW-0482">Metalloprotease</keyword>
<sequence length="449" mass="47597">MTRNQLRRLVLDNGLRVLLAPNPTGASIGVAVHYGVGFRTEPGGHTGLAHLFEHLMVQGGHGAPPGGYLPQVQRAGGLADAKTRQDLTVYYAAAPASALEMLLGLEADRMRSPRISPRNLRTQTAVIDEEIRLMVRNRPYGAFPWVLPRALHSRAENARDGYGESVDLAALDIPLCERFFHDHYSPGNALVTLTGAFDPDEAQRLVRRCFAPLPGRPVVAAPDAPEPEPRAEARLSVTDPHAGLPAVAVGYRMPDPVTERADYLAHLVLAALLGQGRHALLRRGPAAPAGVTSLSVGCGLFGLPLDTAGPDLLTLFAVHGSGVGDDGANADGGRVTDALDAVLTTLAENEVDPRLLRATTARWASGALRELGDPSTRAQLLGSREMLFGEAELTERLPELVRDQVTGEQVSRAAARLRASHRAVVRFVPRTTATAGATATAAAQGKAVA</sequence>
<evidence type="ECO:0000313" key="9">
    <source>
        <dbReference type="Proteomes" id="UP001432209"/>
    </source>
</evidence>
<keyword evidence="3" id="KW-0378">Hydrolase</keyword>
<evidence type="ECO:0000259" key="7">
    <source>
        <dbReference type="Pfam" id="PF05193"/>
    </source>
</evidence>
<name>A0ABZ2A9S8_STRNV</name>
<dbReference type="SUPFAM" id="SSF63411">
    <property type="entry name" value="LuxS/MPP-like metallohydrolase"/>
    <property type="match status" value="2"/>
</dbReference>
<evidence type="ECO:0000256" key="4">
    <source>
        <dbReference type="ARBA" id="ARBA00022833"/>
    </source>
</evidence>
<dbReference type="Gene3D" id="3.30.830.10">
    <property type="entry name" value="Metalloenzyme, LuxS/M16 peptidase-like"/>
    <property type="match status" value="2"/>
</dbReference>
<evidence type="ECO:0000256" key="1">
    <source>
        <dbReference type="ARBA" id="ARBA00007261"/>
    </source>
</evidence>
<keyword evidence="2" id="KW-0645">Protease</keyword>
<dbReference type="Pfam" id="PF05193">
    <property type="entry name" value="Peptidase_M16_C"/>
    <property type="match status" value="1"/>
</dbReference>
<keyword evidence="4" id="KW-0862">Zinc</keyword>
<dbReference type="RefSeq" id="WP_329078804.1">
    <property type="nucleotide sequence ID" value="NZ_CP109495.1"/>
</dbReference>
<evidence type="ECO:0000256" key="5">
    <source>
        <dbReference type="ARBA" id="ARBA00023049"/>
    </source>
</evidence>
<dbReference type="InterPro" id="IPR007863">
    <property type="entry name" value="Peptidase_M16_C"/>
</dbReference>
<dbReference type="PANTHER" id="PTHR43690:SF17">
    <property type="entry name" value="PROTEIN YHJJ"/>
    <property type="match status" value="1"/>
</dbReference>
<accession>A0ABZ2A9S8</accession>
<evidence type="ECO:0000313" key="8">
    <source>
        <dbReference type="EMBL" id="WUX55146.1"/>
    </source>
</evidence>